<name>A0A0N4U433_DRAME</name>
<dbReference type="Proteomes" id="UP000038040">
    <property type="component" value="Unplaced"/>
</dbReference>
<evidence type="ECO:0000313" key="5">
    <source>
        <dbReference type="WBParaSite" id="DME_0000152101-mRNA-1"/>
    </source>
</evidence>
<proteinExistence type="predicted"/>
<dbReference type="OrthoDB" id="193931at2759"/>
<sequence length="108" mass="12831">MDDEEYDTDIDELGNEVEQEEDDDNVSFISAVSSQPNNNIHMMDDTLPQPECQYSTQKFLDTFDRGLAKRQSKGKYQVSLIDYFLFFFYFFQVMQLIHNSCEELFRKI</sequence>
<reference evidence="5" key="1">
    <citation type="submission" date="2017-02" db="UniProtKB">
        <authorList>
            <consortium name="WormBaseParasite"/>
        </authorList>
    </citation>
    <scope>IDENTIFICATION</scope>
</reference>
<gene>
    <name evidence="2" type="ORF">DME_LOCUS5881</name>
</gene>
<evidence type="ECO:0000313" key="2">
    <source>
        <dbReference type="EMBL" id="VDN55908.1"/>
    </source>
</evidence>
<protein>
    <submittedName>
        <fullName evidence="5">DDE_Tnp_1_7 domain-containing protein</fullName>
    </submittedName>
</protein>
<dbReference type="STRING" id="318479.A0A0N4U433"/>
<accession>A0A0N4U433</accession>
<evidence type="ECO:0000313" key="3">
    <source>
        <dbReference type="Proteomes" id="UP000038040"/>
    </source>
</evidence>
<keyword evidence="1" id="KW-0472">Membrane</keyword>
<feature type="transmembrane region" description="Helical" evidence="1">
    <location>
        <begin position="80"/>
        <end position="98"/>
    </location>
</feature>
<evidence type="ECO:0000256" key="1">
    <source>
        <dbReference type="SAM" id="Phobius"/>
    </source>
</evidence>
<keyword evidence="4" id="KW-1185">Reference proteome</keyword>
<organism evidence="3 5">
    <name type="scientific">Dracunculus medinensis</name>
    <name type="common">Guinea worm</name>
    <dbReference type="NCBI Taxonomy" id="318479"/>
    <lineage>
        <taxon>Eukaryota</taxon>
        <taxon>Metazoa</taxon>
        <taxon>Ecdysozoa</taxon>
        <taxon>Nematoda</taxon>
        <taxon>Chromadorea</taxon>
        <taxon>Rhabditida</taxon>
        <taxon>Spirurina</taxon>
        <taxon>Dracunculoidea</taxon>
        <taxon>Dracunculidae</taxon>
        <taxon>Dracunculus</taxon>
    </lineage>
</organism>
<dbReference type="Proteomes" id="UP000274756">
    <property type="component" value="Unassembled WGS sequence"/>
</dbReference>
<keyword evidence="1" id="KW-1133">Transmembrane helix</keyword>
<dbReference type="EMBL" id="UYYG01001153">
    <property type="protein sequence ID" value="VDN55908.1"/>
    <property type="molecule type" value="Genomic_DNA"/>
</dbReference>
<evidence type="ECO:0000313" key="4">
    <source>
        <dbReference type="Proteomes" id="UP000274756"/>
    </source>
</evidence>
<dbReference type="WBParaSite" id="DME_0000152101-mRNA-1">
    <property type="protein sequence ID" value="DME_0000152101-mRNA-1"/>
    <property type="gene ID" value="DME_0000152101"/>
</dbReference>
<reference evidence="2 4" key="2">
    <citation type="submission" date="2018-11" db="EMBL/GenBank/DDBJ databases">
        <authorList>
            <consortium name="Pathogen Informatics"/>
        </authorList>
    </citation>
    <scope>NUCLEOTIDE SEQUENCE [LARGE SCALE GENOMIC DNA]</scope>
</reference>
<keyword evidence="1" id="KW-0812">Transmembrane</keyword>
<dbReference type="AlphaFoldDB" id="A0A0N4U433"/>